<dbReference type="Pfam" id="PF00994">
    <property type="entry name" value="MoCF_biosynth"/>
    <property type="match status" value="1"/>
</dbReference>
<sequence length="274" mass="30013">MSFQFGLIVIGDEILSGKRIDKHLCRVIELLRERGLSLAWSEYVGDDAQRITATLRRAFASGDVVFCTGGIGATPDDHTRECAAQALGVPAVLHPEAQVLIDARIRRLACENGEPYEPTRADNQQRLKMGVFPSGAHIIPNPYNQIPGFFCAPPGSRAAVYFVPGFPVMAWPMIAWVLDTFYADFFHQAARTEHSVVVFDSQEALLTPLMEALEREHPEIAVFCLPSVDHPMHGRHIELGVKGPSGLVAPAWEALLSGLHQVGARLGPEMVRSG</sequence>
<name>A0A2S0MVV3_9BURK</name>
<evidence type="ECO:0000313" key="3">
    <source>
        <dbReference type="Proteomes" id="UP000239326"/>
    </source>
</evidence>
<accession>A0A2S0MVV3</accession>
<evidence type="ECO:0000313" key="2">
    <source>
        <dbReference type="EMBL" id="AVO40015.1"/>
    </source>
</evidence>
<protein>
    <submittedName>
        <fullName evidence="2">Competence/damage-inducible protein A</fullName>
    </submittedName>
</protein>
<dbReference type="OrthoDB" id="9801454at2"/>
<dbReference type="PANTHER" id="PTHR13939:SF0">
    <property type="entry name" value="NMN AMIDOHYDROLASE-LIKE PROTEIN YFAY"/>
    <property type="match status" value="1"/>
</dbReference>
<dbReference type="SMART" id="SM00852">
    <property type="entry name" value="MoCF_biosynth"/>
    <property type="match status" value="1"/>
</dbReference>
<dbReference type="InterPro" id="IPR050101">
    <property type="entry name" value="CinA"/>
</dbReference>
<gene>
    <name evidence="2" type="ORF">C6571_00725</name>
</gene>
<dbReference type="Proteomes" id="UP000239326">
    <property type="component" value="Chromosome"/>
</dbReference>
<dbReference type="CDD" id="cd00885">
    <property type="entry name" value="cinA"/>
    <property type="match status" value="1"/>
</dbReference>
<dbReference type="SUPFAM" id="SSF53218">
    <property type="entry name" value="Molybdenum cofactor biosynthesis proteins"/>
    <property type="match status" value="1"/>
</dbReference>
<keyword evidence="3" id="KW-1185">Reference proteome</keyword>
<feature type="domain" description="MoaB/Mog" evidence="1">
    <location>
        <begin position="6"/>
        <end position="185"/>
    </location>
</feature>
<dbReference type="KEGG" id="simp:C6571_00725"/>
<dbReference type="Gene3D" id="3.40.980.10">
    <property type="entry name" value="MoaB/Mog-like domain"/>
    <property type="match status" value="1"/>
</dbReference>
<evidence type="ECO:0000259" key="1">
    <source>
        <dbReference type="SMART" id="SM00852"/>
    </source>
</evidence>
<dbReference type="InterPro" id="IPR001453">
    <property type="entry name" value="MoaB/Mog_dom"/>
</dbReference>
<organism evidence="2 3">
    <name type="scientific">Simplicispira suum</name>
    <dbReference type="NCBI Taxonomy" id="2109915"/>
    <lineage>
        <taxon>Bacteria</taxon>
        <taxon>Pseudomonadati</taxon>
        <taxon>Pseudomonadota</taxon>
        <taxon>Betaproteobacteria</taxon>
        <taxon>Burkholderiales</taxon>
        <taxon>Comamonadaceae</taxon>
        <taxon>Simplicispira</taxon>
    </lineage>
</organism>
<dbReference type="PANTHER" id="PTHR13939">
    <property type="entry name" value="NICOTINAMIDE-NUCLEOTIDE AMIDOHYDROLASE PNCC"/>
    <property type="match status" value="1"/>
</dbReference>
<reference evidence="2 3" key="1">
    <citation type="submission" date="2018-03" db="EMBL/GenBank/DDBJ databases">
        <title>Genome sequencing of Simplicispira sp.</title>
        <authorList>
            <person name="Kim S.-J."/>
            <person name="Heo J."/>
            <person name="Kwon S.-W."/>
        </authorList>
    </citation>
    <scope>NUCLEOTIDE SEQUENCE [LARGE SCALE GENOMIC DNA]</scope>
    <source>
        <strain evidence="2 3">SC1-8</strain>
    </source>
</reference>
<dbReference type="EMBL" id="CP027669">
    <property type="protein sequence ID" value="AVO40015.1"/>
    <property type="molecule type" value="Genomic_DNA"/>
</dbReference>
<proteinExistence type="predicted"/>
<dbReference type="AlphaFoldDB" id="A0A2S0MVV3"/>
<dbReference type="InterPro" id="IPR036425">
    <property type="entry name" value="MoaB/Mog-like_dom_sf"/>
</dbReference>
<dbReference type="RefSeq" id="WP_106444998.1">
    <property type="nucleotide sequence ID" value="NZ_CP027669.1"/>
</dbReference>